<dbReference type="OrthoDB" id="3551055at2759"/>
<gene>
    <name evidence="1" type="ORF">BCON_0058g00240</name>
</gene>
<dbReference type="Proteomes" id="UP000297527">
    <property type="component" value="Unassembled WGS sequence"/>
</dbReference>
<protein>
    <submittedName>
        <fullName evidence="1">Uncharacterized protein</fullName>
    </submittedName>
</protein>
<proteinExistence type="predicted"/>
<comment type="caution">
    <text evidence="1">The sequence shown here is derived from an EMBL/GenBank/DDBJ whole genome shotgun (WGS) entry which is preliminary data.</text>
</comment>
<evidence type="ECO:0000313" key="1">
    <source>
        <dbReference type="EMBL" id="TGO58141.1"/>
    </source>
</evidence>
<name>A0A4Z1I976_9HELO</name>
<evidence type="ECO:0000313" key="2">
    <source>
        <dbReference type="Proteomes" id="UP000297527"/>
    </source>
</evidence>
<sequence>MILASPALSLIFHEGPNYHHAAFVTWIKVDFAYIEKPFMVEHLWEIPGGFALVQDSMFLTPSKDMTHSRQLETQKNHRIITLLDSQLQEYGRCCMKCEMVLHINNVLMHGHKILEAEISACNDEEKHLMSNSKPAKELCVAAISHTGVEKHPDWLIDLDDPPILTPALQANRLR</sequence>
<dbReference type="EMBL" id="PQXN01000058">
    <property type="protein sequence ID" value="TGO58141.1"/>
    <property type="molecule type" value="Genomic_DNA"/>
</dbReference>
<dbReference type="AlphaFoldDB" id="A0A4Z1I976"/>
<reference evidence="1 2" key="1">
    <citation type="submission" date="2017-12" db="EMBL/GenBank/DDBJ databases">
        <title>Comparative genomics of Botrytis spp.</title>
        <authorList>
            <person name="Valero-Jimenez C.A."/>
            <person name="Tapia P."/>
            <person name="Veloso J."/>
            <person name="Silva-Moreno E."/>
            <person name="Staats M."/>
            <person name="Valdes J.H."/>
            <person name="Van Kan J.A.L."/>
        </authorList>
    </citation>
    <scope>NUCLEOTIDE SEQUENCE [LARGE SCALE GENOMIC DNA]</scope>
    <source>
        <strain evidence="1 2">MUCL11595</strain>
    </source>
</reference>
<accession>A0A4Z1I976</accession>
<keyword evidence="2" id="KW-1185">Reference proteome</keyword>
<organism evidence="1 2">
    <name type="scientific">Botryotinia convoluta</name>
    <dbReference type="NCBI Taxonomy" id="54673"/>
    <lineage>
        <taxon>Eukaryota</taxon>
        <taxon>Fungi</taxon>
        <taxon>Dikarya</taxon>
        <taxon>Ascomycota</taxon>
        <taxon>Pezizomycotina</taxon>
        <taxon>Leotiomycetes</taxon>
        <taxon>Helotiales</taxon>
        <taxon>Sclerotiniaceae</taxon>
        <taxon>Botryotinia</taxon>
    </lineage>
</organism>